<dbReference type="SUPFAM" id="SSF53383">
    <property type="entry name" value="PLP-dependent transferases"/>
    <property type="match status" value="1"/>
</dbReference>
<dbReference type="RefSeq" id="WP_274457526.1">
    <property type="nucleotide sequence ID" value="NZ_CP067097.1"/>
</dbReference>
<dbReference type="PANTHER" id="PTHR42832">
    <property type="entry name" value="AMINO ACID AMINOTRANSFERASE"/>
    <property type="match status" value="1"/>
</dbReference>
<dbReference type="PANTHER" id="PTHR42832:SF2">
    <property type="entry name" value="ASPARTATE TRANSAMINASE"/>
    <property type="match status" value="1"/>
</dbReference>
<dbReference type="InterPro" id="IPR050881">
    <property type="entry name" value="LL-DAP_aminotransferase"/>
</dbReference>
<sequence length="392" mass="42209">MNLTPSRRIANLPTGVFSDLAARKRRAAERGLTIIDLSVGSPDLPPSAAAVRVLETSVRDAQKYGYTLTALPEFKEAAAHFYQRRYGVTLAPQQEVLQLMGSQDGLAHLALALVDPGDVVLVPDPGYPIYAASVELAGGTLVTMPLRAENGFLPDFEAIPAEVAARAKFMILNFPGNPVATLVSADFFEQAIAFAKRHNILIVHDFAYSELVFDGHRAVSLLSVPGAKDVAIEFNSLSKTFNLAGCRIGYVVGNAAALHWLELLKSHVDYGIFAPIQEAAIAALTSPPDALTAQVHVYERRRDVLVDGLRAAGWPVPTVHATMFLWARIPDGFPSSKAFARTLLEETGVVVTPGDAFGREGEGYVRIALVQPEAALAEACRRIGQFLQTARG</sequence>
<organism evidence="6 7">
    <name type="scientific">Alicyclobacillus cycloheptanicus</name>
    <dbReference type="NCBI Taxonomy" id="1457"/>
    <lineage>
        <taxon>Bacteria</taxon>
        <taxon>Bacillati</taxon>
        <taxon>Bacillota</taxon>
        <taxon>Bacilli</taxon>
        <taxon>Bacillales</taxon>
        <taxon>Alicyclobacillaceae</taxon>
        <taxon>Alicyclobacillus</taxon>
    </lineage>
</organism>
<evidence type="ECO:0000256" key="3">
    <source>
        <dbReference type="ARBA" id="ARBA00022679"/>
    </source>
</evidence>
<keyword evidence="7" id="KW-1185">Reference proteome</keyword>
<evidence type="ECO:0000256" key="4">
    <source>
        <dbReference type="RuleBase" id="RU000481"/>
    </source>
</evidence>
<comment type="caution">
    <text evidence="6">The sequence shown here is derived from an EMBL/GenBank/DDBJ whole genome shotgun (WGS) entry which is preliminary data.</text>
</comment>
<keyword evidence="3 4" id="KW-0808">Transferase</keyword>
<dbReference type="InterPro" id="IPR015422">
    <property type="entry name" value="PyrdxlP-dep_Trfase_small"/>
</dbReference>
<name>A0ABT9XKG6_9BACL</name>
<dbReference type="Gene3D" id="3.40.640.10">
    <property type="entry name" value="Type I PLP-dependent aspartate aminotransferase-like (Major domain)"/>
    <property type="match status" value="1"/>
</dbReference>
<dbReference type="CDD" id="cd00609">
    <property type="entry name" value="AAT_like"/>
    <property type="match status" value="1"/>
</dbReference>
<accession>A0ABT9XKG6</accession>
<dbReference type="InterPro" id="IPR004839">
    <property type="entry name" value="Aminotransferase_I/II_large"/>
</dbReference>
<dbReference type="PROSITE" id="PS00105">
    <property type="entry name" value="AA_TRANSFER_CLASS_1"/>
    <property type="match status" value="1"/>
</dbReference>
<feature type="domain" description="Aminotransferase class I/classII large" evidence="5">
    <location>
        <begin position="34"/>
        <end position="383"/>
    </location>
</feature>
<dbReference type="Pfam" id="PF00155">
    <property type="entry name" value="Aminotran_1_2"/>
    <property type="match status" value="1"/>
</dbReference>
<evidence type="ECO:0000259" key="5">
    <source>
        <dbReference type="Pfam" id="PF00155"/>
    </source>
</evidence>
<evidence type="ECO:0000256" key="1">
    <source>
        <dbReference type="ARBA" id="ARBA00001933"/>
    </source>
</evidence>
<dbReference type="InterPro" id="IPR015421">
    <property type="entry name" value="PyrdxlP-dep_Trfase_major"/>
</dbReference>
<comment type="cofactor">
    <cofactor evidence="1 4">
        <name>pyridoxal 5'-phosphate</name>
        <dbReference type="ChEBI" id="CHEBI:597326"/>
    </cofactor>
</comment>
<proteinExistence type="inferred from homology"/>
<dbReference type="EC" id="2.6.1.-" evidence="4"/>
<dbReference type="GO" id="GO:0010285">
    <property type="term" value="F:L,L-diaminopimelate aminotransferase activity"/>
    <property type="evidence" value="ECO:0007669"/>
    <property type="project" value="UniProtKB-EC"/>
</dbReference>
<evidence type="ECO:0000313" key="6">
    <source>
        <dbReference type="EMBL" id="MDQ0190792.1"/>
    </source>
</evidence>
<keyword evidence="2 4" id="KW-0032">Aminotransferase</keyword>
<dbReference type="Gene3D" id="3.90.1150.10">
    <property type="entry name" value="Aspartate Aminotransferase, domain 1"/>
    <property type="match status" value="1"/>
</dbReference>
<evidence type="ECO:0000313" key="7">
    <source>
        <dbReference type="Proteomes" id="UP001232973"/>
    </source>
</evidence>
<protein>
    <recommendedName>
        <fullName evidence="4">Aminotransferase</fullName>
        <ecNumber evidence="4">2.6.1.-</ecNumber>
    </recommendedName>
</protein>
<dbReference type="InterPro" id="IPR004838">
    <property type="entry name" value="NHTrfase_class1_PyrdxlP-BS"/>
</dbReference>
<dbReference type="InterPro" id="IPR015424">
    <property type="entry name" value="PyrdxlP-dep_Trfase"/>
</dbReference>
<evidence type="ECO:0000256" key="2">
    <source>
        <dbReference type="ARBA" id="ARBA00022576"/>
    </source>
</evidence>
<dbReference type="Proteomes" id="UP001232973">
    <property type="component" value="Unassembled WGS sequence"/>
</dbReference>
<comment type="similarity">
    <text evidence="4">Belongs to the class-I pyridoxal-phosphate-dependent aminotransferase family.</text>
</comment>
<dbReference type="EMBL" id="JAUSTP010000024">
    <property type="protein sequence ID" value="MDQ0190792.1"/>
    <property type="molecule type" value="Genomic_DNA"/>
</dbReference>
<reference evidence="6 7" key="1">
    <citation type="submission" date="2023-07" db="EMBL/GenBank/DDBJ databases">
        <title>Genomic Encyclopedia of Type Strains, Phase IV (KMG-IV): sequencing the most valuable type-strain genomes for metagenomic binning, comparative biology and taxonomic classification.</title>
        <authorList>
            <person name="Goeker M."/>
        </authorList>
    </citation>
    <scope>NUCLEOTIDE SEQUENCE [LARGE SCALE GENOMIC DNA]</scope>
    <source>
        <strain evidence="6 7">DSM 4006</strain>
    </source>
</reference>
<gene>
    <name evidence="6" type="ORF">J2S03_002659</name>
</gene>